<name>A0A5A9GNQ7_AZOLI</name>
<dbReference type="Pfam" id="PF10387">
    <property type="entry name" value="DUF2442"/>
    <property type="match status" value="1"/>
</dbReference>
<proteinExistence type="predicted"/>
<dbReference type="RefSeq" id="WP_149232302.1">
    <property type="nucleotide sequence ID" value="NZ_JALJXJ010000007.1"/>
</dbReference>
<dbReference type="GO" id="GO:0003677">
    <property type="term" value="F:DNA binding"/>
    <property type="evidence" value="ECO:0007669"/>
    <property type="project" value="InterPro"/>
</dbReference>
<comment type="caution">
    <text evidence="1">The sequence shown here is derived from an EMBL/GenBank/DDBJ whole genome shotgun (WGS) entry which is preliminary data.</text>
</comment>
<dbReference type="InterPro" id="IPR018841">
    <property type="entry name" value="DUF2442"/>
</dbReference>
<evidence type="ECO:0000313" key="2">
    <source>
        <dbReference type="Proteomes" id="UP000324927"/>
    </source>
</evidence>
<dbReference type="SUPFAM" id="SSF143880">
    <property type="entry name" value="NE0471 N-terminal domain-like"/>
    <property type="match status" value="1"/>
</dbReference>
<organism evidence="1 2">
    <name type="scientific">Azospirillum lipoferum</name>
    <dbReference type="NCBI Taxonomy" id="193"/>
    <lineage>
        <taxon>Bacteria</taxon>
        <taxon>Pseudomonadati</taxon>
        <taxon>Pseudomonadota</taxon>
        <taxon>Alphaproteobacteria</taxon>
        <taxon>Rhodospirillales</taxon>
        <taxon>Azospirillaceae</taxon>
        <taxon>Azospirillum</taxon>
    </lineage>
</organism>
<gene>
    <name evidence="1" type="ORF">FZ942_17200</name>
</gene>
<evidence type="ECO:0000313" key="1">
    <source>
        <dbReference type="EMBL" id="KAA0595362.1"/>
    </source>
</evidence>
<reference evidence="1 2" key="1">
    <citation type="submission" date="2019-08" db="EMBL/GenBank/DDBJ databases">
        <authorList>
            <person name="Grouzdev D."/>
            <person name="Tikhonova E."/>
            <person name="Kravchenko I."/>
        </authorList>
    </citation>
    <scope>NUCLEOTIDE SEQUENCE [LARGE SCALE GENOMIC DNA]</scope>
    <source>
        <strain evidence="1 2">59b</strain>
    </source>
</reference>
<dbReference type="InterPro" id="IPR036782">
    <property type="entry name" value="NE0471-like_N"/>
</dbReference>
<dbReference type="InterPro" id="IPR010982">
    <property type="entry name" value="Lambda_DNA-bd_dom_sf"/>
</dbReference>
<keyword evidence="2" id="KW-1185">Reference proteome</keyword>
<dbReference type="AlphaFoldDB" id="A0A5A9GNQ7"/>
<sequence length="173" mass="19068">MSAGFVVGIDSRPVPLIEQVEAGPDAYVLSVTWKDGGRTSIDLSGWIALHDIEALRVFSVFNKPEIGEHGDTVHWAGDEDLSIDSVHLELLAEQQRFFGIDELVAWQERHGLSNQEAADVFALHVNTWINYRNGTTPVPRALAIACRAIDRDPLPIAAFLRPRRPGRPPAAAE</sequence>
<dbReference type="SUPFAM" id="SSF47413">
    <property type="entry name" value="lambda repressor-like DNA-binding domains"/>
    <property type="match status" value="1"/>
</dbReference>
<dbReference type="OrthoDB" id="7304458at2"/>
<dbReference type="Gene3D" id="1.10.260.40">
    <property type="entry name" value="lambda repressor-like DNA-binding domains"/>
    <property type="match status" value="1"/>
</dbReference>
<dbReference type="Gene3D" id="3.30.2020.10">
    <property type="entry name" value="NE0471-like N-terminal domain"/>
    <property type="match status" value="1"/>
</dbReference>
<protein>
    <submittedName>
        <fullName evidence="1">DUF2442 domain-containing protein</fullName>
    </submittedName>
</protein>
<dbReference type="Proteomes" id="UP000324927">
    <property type="component" value="Unassembled WGS sequence"/>
</dbReference>
<dbReference type="EMBL" id="VTTN01000006">
    <property type="protein sequence ID" value="KAA0595362.1"/>
    <property type="molecule type" value="Genomic_DNA"/>
</dbReference>
<accession>A0A5A9GNQ7</accession>